<protein>
    <submittedName>
        <fullName evidence="1">Uncharacterized protein</fullName>
    </submittedName>
</protein>
<keyword evidence="2" id="KW-1185">Reference proteome</keyword>
<name>A0ABT1S0H6_9FIRM</name>
<dbReference type="GeneID" id="90533417"/>
<dbReference type="EMBL" id="JANFZH010000023">
    <property type="protein sequence ID" value="MCQ4840421.1"/>
    <property type="molecule type" value="Genomic_DNA"/>
</dbReference>
<comment type="caution">
    <text evidence="1">The sequence shown here is derived from an EMBL/GenBank/DDBJ whole genome shotgun (WGS) entry which is preliminary data.</text>
</comment>
<sequence>MMPKLFNFTRLLRKYSCEFELLRPSSGGEYVGGYWRALEKPEPETRTGAVVPMSQKRIQDSGGTYTERDCQLYVPAPLPDALEGAKVQYRGNLYEPVQDADWTEYADVCVYVLKWVSKFGESEESTDGYRGGDEKGSGL</sequence>
<dbReference type="Proteomes" id="UP001524473">
    <property type="component" value="Unassembled WGS sequence"/>
</dbReference>
<accession>A0ABT1S0H6</accession>
<gene>
    <name evidence="1" type="ORF">NE695_10915</name>
</gene>
<reference evidence="1 2" key="1">
    <citation type="submission" date="2022-06" db="EMBL/GenBank/DDBJ databases">
        <title>Isolation of gut microbiota from human fecal samples.</title>
        <authorList>
            <person name="Pamer E.G."/>
            <person name="Barat B."/>
            <person name="Waligurski E."/>
            <person name="Medina S."/>
            <person name="Paddock L."/>
            <person name="Mostad J."/>
        </authorList>
    </citation>
    <scope>NUCLEOTIDE SEQUENCE [LARGE SCALE GENOMIC DNA]</scope>
    <source>
        <strain evidence="1 2">DFI.9.73</strain>
    </source>
</reference>
<proteinExistence type="predicted"/>
<evidence type="ECO:0000313" key="2">
    <source>
        <dbReference type="Proteomes" id="UP001524473"/>
    </source>
</evidence>
<evidence type="ECO:0000313" key="1">
    <source>
        <dbReference type="EMBL" id="MCQ4840421.1"/>
    </source>
</evidence>
<dbReference type="RefSeq" id="WP_147578613.1">
    <property type="nucleotide sequence ID" value="NZ_CABKVV010000014.1"/>
</dbReference>
<organism evidence="1 2">
    <name type="scientific">Neglectibacter timonensis</name>
    <dbReference type="NCBI Taxonomy" id="1776382"/>
    <lineage>
        <taxon>Bacteria</taxon>
        <taxon>Bacillati</taxon>
        <taxon>Bacillota</taxon>
        <taxon>Clostridia</taxon>
        <taxon>Eubacteriales</taxon>
        <taxon>Oscillospiraceae</taxon>
        <taxon>Neglectibacter</taxon>
    </lineage>
</organism>